<keyword evidence="8 10" id="KW-0175">Coiled coil</keyword>
<dbReference type="Pfam" id="PF08172">
    <property type="entry name" value="CASP_C"/>
    <property type="match status" value="1"/>
</dbReference>
<evidence type="ECO:0000313" key="16">
    <source>
        <dbReference type="Proteomes" id="UP001489004"/>
    </source>
</evidence>
<organism evidence="15 16">
    <name type="scientific">[Myrmecia] bisecta</name>
    <dbReference type="NCBI Taxonomy" id="41462"/>
    <lineage>
        <taxon>Eukaryota</taxon>
        <taxon>Viridiplantae</taxon>
        <taxon>Chlorophyta</taxon>
        <taxon>core chlorophytes</taxon>
        <taxon>Trebouxiophyceae</taxon>
        <taxon>Trebouxiales</taxon>
        <taxon>Trebouxiaceae</taxon>
        <taxon>Myrmecia</taxon>
    </lineage>
</organism>
<dbReference type="Pfam" id="PF25398">
    <property type="entry name" value="CUX1_N"/>
    <property type="match status" value="1"/>
</dbReference>
<evidence type="ECO:0000259" key="14">
    <source>
        <dbReference type="Pfam" id="PF25398"/>
    </source>
</evidence>
<feature type="region of interest" description="Disordered" evidence="11">
    <location>
        <begin position="1"/>
        <end position="20"/>
    </location>
</feature>
<evidence type="ECO:0000259" key="13">
    <source>
        <dbReference type="Pfam" id="PF08172"/>
    </source>
</evidence>
<dbReference type="InterPro" id="IPR012955">
    <property type="entry name" value="CASP_C"/>
</dbReference>
<feature type="coiled-coil region" evidence="10">
    <location>
        <begin position="320"/>
        <end position="365"/>
    </location>
</feature>
<evidence type="ECO:0000256" key="5">
    <source>
        <dbReference type="ARBA" id="ARBA00022692"/>
    </source>
</evidence>
<feature type="transmembrane region" description="Helical" evidence="12">
    <location>
        <begin position="635"/>
        <end position="655"/>
    </location>
</feature>
<feature type="coiled-coil region" evidence="10">
    <location>
        <begin position="516"/>
        <end position="557"/>
    </location>
</feature>
<evidence type="ECO:0000256" key="10">
    <source>
        <dbReference type="SAM" id="Coils"/>
    </source>
</evidence>
<evidence type="ECO:0000256" key="4">
    <source>
        <dbReference type="ARBA" id="ARBA00022448"/>
    </source>
</evidence>
<evidence type="ECO:0000256" key="2">
    <source>
        <dbReference type="ARBA" id="ARBA00006415"/>
    </source>
</evidence>
<feature type="domain" description="CASP C-terminal" evidence="13">
    <location>
        <begin position="448"/>
        <end position="660"/>
    </location>
</feature>
<evidence type="ECO:0000256" key="1">
    <source>
        <dbReference type="ARBA" id="ARBA00004409"/>
    </source>
</evidence>
<feature type="region of interest" description="Disordered" evidence="11">
    <location>
        <begin position="189"/>
        <end position="217"/>
    </location>
</feature>
<evidence type="ECO:0000256" key="7">
    <source>
        <dbReference type="ARBA" id="ARBA00023034"/>
    </source>
</evidence>
<name>A0AAW1P1M6_9CHLO</name>
<feature type="region of interest" description="Disordered" evidence="11">
    <location>
        <begin position="478"/>
        <end position="510"/>
    </location>
</feature>
<comment type="caution">
    <text evidence="15">The sequence shown here is derived from an EMBL/GenBank/DDBJ whole genome shotgun (WGS) entry which is preliminary data.</text>
</comment>
<evidence type="ECO:0000256" key="9">
    <source>
        <dbReference type="ARBA" id="ARBA00023136"/>
    </source>
</evidence>
<keyword evidence="6 12" id="KW-1133">Transmembrane helix</keyword>
<dbReference type="InterPro" id="IPR057476">
    <property type="entry name" value="Cux_N"/>
</dbReference>
<feature type="coiled-coil region" evidence="10">
    <location>
        <begin position="254"/>
        <end position="288"/>
    </location>
</feature>
<keyword evidence="5 12" id="KW-0812">Transmembrane</keyword>
<dbReference type="AlphaFoldDB" id="A0AAW1P1M6"/>
<keyword evidence="16" id="KW-1185">Reference proteome</keyword>
<evidence type="ECO:0000256" key="3">
    <source>
        <dbReference type="ARBA" id="ARBA00018691"/>
    </source>
</evidence>
<feature type="compositionally biased region" description="Basic and acidic residues" evidence="11">
    <location>
        <begin position="487"/>
        <end position="499"/>
    </location>
</feature>
<evidence type="ECO:0000256" key="12">
    <source>
        <dbReference type="SAM" id="Phobius"/>
    </source>
</evidence>
<dbReference type="PANTHER" id="PTHR14043">
    <property type="entry name" value="CCAAT DISPLACEMENT PROTEIN-RELATED"/>
    <property type="match status" value="1"/>
</dbReference>
<evidence type="ECO:0000256" key="11">
    <source>
        <dbReference type="SAM" id="MobiDB-lite"/>
    </source>
</evidence>
<dbReference type="Proteomes" id="UP001489004">
    <property type="component" value="Unassembled WGS sequence"/>
</dbReference>
<keyword evidence="9 12" id="KW-0472">Membrane</keyword>
<keyword evidence="7" id="KW-0333">Golgi apparatus</keyword>
<gene>
    <name evidence="15" type="ORF">WJX72_004650</name>
</gene>
<dbReference type="EMBL" id="JALJOR010000019">
    <property type="protein sequence ID" value="KAK9803913.1"/>
    <property type="molecule type" value="Genomic_DNA"/>
</dbReference>
<comment type="similarity">
    <text evidence="2">Belongs to the CASP family.</text>
</comment>
<protein>
    <recommendedName>
        <fullName evidence="3">Protein CASP</fullName>
    </recommendedName>
</protein>
<sequence length="712" mass="78625">MEILMLRRGAGSGDPNAAERMVSSPTASATVVCNFWKDFELESFRGRLDEQGLAIAEHQESSLKSRRKLAETTRDFKRHAAPEVVADVGPLLKSYQEEIDRLTSRAKFGESAFLDVYQRLYEAPDPAPALNSALGTASRAAELEAQTRKMAQELAEYKSESNQLKNQDLTIRKLEERIRSLDAQLEEKDRQLGEAKEHAAAESDARALAEMQERESALTEALGEARASLANMQRLHQVTQNQLFSMQARTEDERAGMQSEMEIATAEMDRAHQRLVALEREKEVLLSQAGGAPAAVAEDERKRAAEDQLRNELHTQRELASRLHAEVAALQQTLEGEQATWQSRCEGLRSALQAQEAHAAALEQEISTRPTAKQVDELRQTIRILQAVGYNAMEAEDRHDGQNGASSTPLGQAGSLEALLLEKNRHLEHELTMARLKVAEATGEAEAASASAAELSAEVAAQKALIARLEEDLLAAEKQADGGKASRTGEEGCSGRDMDGLLDESGEAGGSGRTMVGVLVSQRDRFRKRAQELEEELAQARAESSGLRQDLEASRADNVALVERLRYVQGYQAQTRRKGDMEKGEVETRYASAYEEKLNPFSDFRTRERETRRRQMHVADRVMFEFGQIISGSRFARLFVFAYILFLHFLIFWVLARWSHRHSGQVLCAGGAAPDAAHALGGAVHAVRSAMHTGSDIPIDASFHQATLSTGA</sequence>
<comment type="subcellular location">
    <subcellularLocation>
        <location evidence="1">Golgi apparatus membrane</location>
        <topology evidence="1">Single-pass type IV membrane protein</topology>
    </subcellularLocation>
</comment>
<evidence type="ECO:0000256" key="8">
    <source>
        <dbReference type="ARBA" id="ARBA00023054"/>
    </source>
</evidence>
<evidence type="ECO:0000313" key="15">
    <source>
        <dbReference type="EMBL" id="KAK9803913.1"/>
    </source>
</evidence>
<proteinExistence type="inferred from homology"/>
<keyword evidence="4" id="KW-0813">Transport</keyword>
<dbReference type="PANTHER" id="PTHR14043:SF2">
    <property type="entry name" value="HOMEOBOX PROTEIN CUT"/>
    <property type="match status" value="1"/>
</dbReference>
<accession>A0AAW1P1M6</accession>
<evidence type="ECO:0000256" key="6">
    <source>
        <dbReference type="ARBA" id="ARBA00022989"/>
    </source>
</evidence>
<dbReference type="GO" id="GO:0006891">
    <property type="term" value="P:intra-Golgi vesicle-mediated transport"/>
    <property type="evidence" value="ECO:0007669"/>
    <property type="project" value="InterPro"/>
</dbReference>
<feature type="domain" description="Cux N-terminal" evidence="14">
    <location>
        <begin position="26"/>
        <end position="134"/>
    </location>
</feature>
<reference evidence="15 16" key="1">
    <citation type="journal article" date="2024" name="Nat. Commun.">
        <title>Phylogenomics reveals the evolutionary origins of lichenization in chlorophyte algae.</title>
        <authorList>
            <person name="Puginier C."/>
            <person name="Libourel C."/>
            <person name="Otte J."/>
            <person name="Skaloud P."/>
            <person name="Haon M."/>
            <person name="Grisel S."/>
            <person name="Petersen M."/>
            <person name="Berrin J.G."/>
            <person name="Delaux P.M."/>
            <person name="Dal Grande F."/>
            <person name="Keller J."/>
        </authorList>
    </citation>
    <scope>NUCLEOTIDE SEQUENCE [LARGE SCALE GENOMIC DNA]</scope>
    <source>
        <strain evidence="15 16">SAG 2043</strain>
    </source>
</reference>
<dbReference type="GO" id="GO:0000139">
    <property type="term" value="C:Golgi membrane"/>
    <property type="evidence" value="ECO:0007669"/>
    <property type="project" value="UniProtKB-SubCell"/>
</dbReference>